<organism evidence="5 6">
    <name type="scientific">Paenibacillus durus</name>
    <name type="common">Paenibacillus azotofixans</name>
    <dbReference type="NCBI Taxonomy" id="44251"/>
    <lineage>
        <taxon>Bacteria</taxon>
        <taxon>Bacillati</taxon>
        <taxon>Bacillota</taxon>
        <taxon>Bacilli</taxon>
        <taxon>Bacillales</taxon>
        <taxon>Paenibacillaceae</taxon>
        <taxon>Paenibacillus</taxon>
    </lineage>
</organism>
<keyword evidence="6" id="KW-1185">Reference proteome</keyword>
<comment type="similarity">
    <text evidence="3">Belongs to the NifD/NifK/NifE/NifN family.</text>
</comment>
<evidence type="ECO:0000259" key="4">
    <source>
        <dbReference type="Pfam" id="PF00148"/>
    </source>
</evidence>
<dbReference type="RefSeq" id="WP_042206363.1">
    <property type="nucleotide sequence ID" value="NZ_CP009288.1"/>
</dbReference>
<dbReference type="EMBL" id="CP009288">
    <property type="protein sequence ID" value="AIQ12517.1"/>
    <property type="molecule type" value="Genomic_DNA"/>
</dbReference>
<dbReference type="STRING" id="44251.PDUR_11860"/>
<dbReference type="PANTHER" id="PTHR33712">
    <property type="entry name" value="LIGHT-INDEPENDENT PROTOCHLOROPHYLLIDE REDUCTASE SUBUNIT B"/>
    <property type="match status" value="1"/>
</dbReference>
<dbReference type="UniPathway" id="UPA00782"/>
<dbReference type="GO" id="GO:0016491">
    <property type="term" value="F:oxidoreductase activity"/>
    <property type="evidence" value="ECO:0007669"/>
    <property type="project" value="InterPro"/>
</dbReference>
<proteinExistence type="inferred from homology"/>
<dbReference type="AlphaFoldDB" id="A0A089HN50"/>
<comment type="function">
    <text evidence="1">This protein may play a role in the biosynthesis of the prosthetic group of nitrogenase (FeMo cofactor).</text>
</comment>
<evidence type="ECO:0000256" key="3">
    <source>
        <dbReference type="ARBA" id="ARBA00011002"/>
    </source>
</evidence>
<dbReference type="KEGG" id="pdu:PDUR_11860"/>
<comment type="pathway">
    <text evidence="2">Cofactor biosynthesis; Fe-Mo cofactor biosynthesis.</text>
</comment>
<gene>
    <name evidence="5" type="ORF">PDUR_11860</name>
</gene>
<dbReference type="Gene3D" id="3.40.50.1980">
    <property type="entry name" value="Nitrogenase molybdenum iron protein domain"/>
    <property type="match status" value="3"/>
</dbReference>
<reference evidence="5 6" key="1">
    <citation type="submission" date="2014-08" db="EMBL/GenBank/DDBJ databases">
        <title>Comparative genomics of the Paenibacillus odorifer group.</title>
        <authorList>
            <person name="den Bakker H.C."/>
            <person name="Tsai Y.-C."/>
            <person name="Martin N."/>
            <person name="Korlach J."/>
            <person name="Wiedmann M."/>
        </authorList>
    </citation>
    <scope>NUCLEOTIDE SEQUENCE [LARGE SCALE GENOMIC DNA]</scope>
    <source>
        <strain evidence="5 6">DSM 1735</strain>
    </source>
</reference>
<sequence length="440" mass="47908">MNLYRENISKLLSVNPFRVSQAVGGVLALQGFFRSLPIIYGAHGCVEAIGQLLSQHFREPVALENVTIHDSNLIFGGDDSARDALEMAMSRYKPDLTVLIGTSLTEMVGEDLENDVKQFIQERAGALRKKLVLSLHMPDYEGSLETGYARMTERVVEAVIGLSGKTARKKRRNRINLLPGPHLTPGDVMELKEIISSFGLEVITLPDLSSSLCGHLLIGNTKLSRGGVPLDYLDKMLTSGCTIAVGGCMEGAARLIEQASGIPYRVFPSLTGLQATDDFFEFLIKESRSDVEVKYRWQRQILLDSMLDARCVYQGKSIIAALEPDHLLGLSEWLGEMGVKVFRAVAPSASPVLEHIKDGAIIGDLEDMERMAKEGADLWIGSSHGEPGAQRAGVAFEPMGFPVFGRLCTSLAVSVGYRGTTELLGRVGNALLTTESGVRK</sequence>
<dbReference type="NCBIfam" id="TIGR01285">
    <property type="entry name" value="nifN"/>
    <property type="match status" value="1"/>
</dbReference>
<dbReference type="GO" id="GO:0065003">
    <property type="term" value="P:protein-containing complex assembly"/>
    <property type="evidence" value="ECO:0007669"/>
    <property type="project" value="InterPro"/>
</dbReference>
<dbReference type="PANTHER" id="PTHR33712:SF7">
    <property type="entry name" value="LIGHT-INDEPENDENT PROTOCHLOROPHYLLIDE REDUCTASE SUBUNIT B"/>
    <property type="match status" value="1"/>
</dbReference>
<name>A0A089HN50_PAEDU</name>
<dbReference type="Proteomes" id="UP000029409">
    <property type="component" value="Chromosome"/>
</dbReference>
<dbReference type="GO" id="GO:0009399">
    <property type="term" value="P:nitrogen fixation"/>
    <property type="evidence" value="ECO:0007669"/>
    <property type="project" value="InterPro"/>
</dbReference>
<evidence type="ECO:0000256" key="2">
    <source>
        <dbReference type="ARBA" id="ARBA00005155"/>
    </source>
</evidence>
<accession>A0A089HN50</accession>
<dbReference type="SUPFAM" id="SSF53807">
    <property type="entry name" value="Helical backbone' metal receptor"/>
    <property type="match status" value="1"/>
</dbReference>
<evidence type="ECO:0000256" key="1">
    <source>
        <dbReference type="ARBA" id="ARBA00003171"/>
    </source>
</evidence>
<evidence type="ECO:0000313" key="6">
    <source>
        <dbReference type="Proteomes" id="UP000029409"/>
    </source>
</evidence>
<evidence type="ECO:0000313" key="5">
    <source>
        <dbReference type="EMBL" id="AIQ12517.1"/>
    </source>
</evidence>
<dbReference type="InterPro" id="IPR050152">
    <property type="entry name" value="ChlB/BchB/BchZ"/>
</dbReference>
<dbReference type="InterPro" id="IPR000510">
    <property type="entry name" value="Nase/OxRdtase_comp1"/>
</dbReference>
<protein>
    <recommendedName>
        <fullName evidence="4">Nitrogenase/oxidoreductase component 1 domain-containing protein</fullName>
    </recommendedName>
</protein>
<dbReference type="InterPro" id="IPR005975">
    <property type="entry name" value="Nase_Mo-Fe_CF"/>
</dbReference>
<dbReference type="Pfam" id="PF00148">
    <property type="entry name" value="Oxidored_nitro"/>
    <property type="match status" value="1"/>
</dbReference>
<feature type="domain" description="Nitrogenase/oxidoreductase component 1" evidence="4">
    <location>
        <begin position="20"/>
        <end position="431"/>
    </location>
</feature>
<dbReference type="eggNOG" id="COG2710">
    <property type="taxonomic scope" value="Bacteria"/>
</dbReference>